<reference evidence="3" key="1">
    <citation type="submission" date="2015-07" db="EMBL/GenBank/DDBJ databases">
        <title>Identification and expression pattern of odorant-binding protein gene in Phenacoccus solenopsis Tinsley.</title>
        <authorList>
            <person name="Zhao J."/>
        </authorList>
    </citation>
    <scope>NUCLEOTIDE SEQUENCE</scope>
</reference>
<organism evidence="3">
    <name type="scientific">Phenacoccus solenopsis</name>
    <name type="common">Solenopsis mealybug</name>
    <dbReference type="NCBI Taxonomy" id="483260"/>
    <lineage>
        <taxon>Eukaryota</taxon>
        <taxon>Metazoa</taxon>
        <taxon>Ecdysozoa</taxon>
        <taxon>Arthropoda</taxon>
        <taxon>Hexapoda</taxon>
        <taxon>Insecta</taxon>
        <taxon>Pterygota</taxon>
        <taxon>Neoptera</taxon>
        <taxon>Paraneoptera</taxon>
        <taxon>Hemiptera</taxon>
        <taxon>Sternorrhyncha</taxon>
        <taxon>Coccoidea</taxon>
        <taxon>Pseudococcidae</taxon>
        <taxon>Phenacoccus</taxon>
    </lineage>
</organism>
<dbReference type="PANTHER" id="PTHR11857">
    <property type="entry name" value="ODORANT BINDING PROTEIN-RELATED"/>
    <property type="match status" value="1"/>
</dbReference>
<sequence>MNKFVAVLFASCLVALVSADEAEINKQRAAAGEACKKEQNVGDDVAAILTSKQIPSTEAQQCFLECFYGKLGLVKDGKLNAQGAQAIAKAKFGDDKDKLALADNIFKKCEEEVAKVASEKCGLGKAIRTCFVNNGDQIQIFPKSQ</sequence>
<dbReference type="AlphaFoldDB" id="A0A0U2WX42"/>
<dbReference type="SUPFAM" id="SSF47565">
    <property type="entry name" value="Insect pheromone/odorant-binding proteins"/>
    <property type="match status" value="1"/>
</dbReference>
<dbReference type="Pfam" id="PF01395">
    <property type="entry name" value="PBP_GOBP"/>
    <property type="match status" value="1"/>
</dbReference>
<gene>
    <name evidence="3" type="primary">OBP8</name>
</gene>
<proteinExistence type="evidence at transcript level"/>
<dbReference type="InterPro" id="IPR006170">
    <property type="entry name" value="PBP/GOBP"/>
</dbReference>
<dbReference type="CDD" id="cd23992">
    <property type="entry name" value="PBP_GOBP"/>
    <property type="match status" value="1"/>
</dbReference>
<accession>A0A0U2WX42</accession>
<evidence type="ECO:0000256" key="1">
    <source>
        <dbReference type="ARBA" id="ARBA00022729"/>
    </source>
</evidence>
<evidence type="ECO:0000313" key="3">
    <source>
        <dbReference type="EMBL" id="ALS31058.1"/>
    </source>
</evidence>
<keyword evidence="1 2" id="KW-0732">Signal</keyword>
<dbReference type="EMBL" id="KT286771">
    <property type="protein sequence ID" value="ALS31058.1"/>
    <property type="molecule type" value="mRNA"/>
</dbReference>
<dbReference type="SMART" id="SM00708">
    <property type="entry name" value="PhBP"/>
    <property type="match status" value="1"/>
</dbReference>
<dbReference type="GO" id="GO:0007608">
    <property type="term" value="P:sensory perception of smell"/>
    <property type="evidence" value="ECO:0007669"/>
    <property type="project" value="TreeGrafter"/>
</dbReference>
<dbReference type="InterPro" id="IPR036728">
    <property type="entry name" value="PBP_GOBP_sf"/>
</dbReference>
<feature type="signal peptide" evidence="2">
    <location>
        <begin position="1"/>
        <end position="19"/>
    </location>
</feature>
<dbReference type="GO" id="GO:0005615">
    <property type="term" value="C:extracellular space"/>
    <property type="evidence" value="ECO:0007669"/>
    <property type="project" value="TreeGrafter"/>
</dbReference>
<protein>
    <submittedName>
        <fullName evidence="3">Odorant-binding protein</fullName>
    </submittedName>
</protein>
<dbReference type="Gene3D" id="1.10.238.20">
    <property type="entry name" value="Pheromone/general odorant binding protein domain"/>
    <property type="match status" value="1"/>
</dbReference>
<evidence type="ECO:0000256" key="2">
    <source>
        <dbReference type="SAM" id="SignalP"/>
    </source>
</evidence>
<feature type="chain" id="PRO_5006833935" evidence="2">
    <location>
        <begin position="20"/>
        <end position="145"/>
    </location>
</feature>
<name>A0A0U2WX42_9HEMI</name>
<dbReference type="GO" id="GO:0005549">
    <property type="term" value="F:odorant binding"/>
    <property type="evidence" value="ECO:0007669"/>
    <property type="project" value="InterPro"/>
</dbReference>